<feature type="non-terminal residue" evidence="2">
    <location>
        <position position="1"/>
    </location>
</feature>
<feature type="region of interest" description="Disordered" evidence="1">
    <location>
        <begin position="1"/>
        <end position="31"/>
    </location>
</feature>
<dbReference type="EMBL" id="BGPR01031064">
    <property type="protein sequence ID" value="GBO03920.1"/>
    <property type="molecule type" value="Genomic_DNA"/>
</dbReference>
<feature type="compositionally biased region" description="Basic and acidic residues" evidence="1">
    <location>
        <begin position="1"/>
        <end position="20"/>
    </location>
</feature>
<organism evidence="2 3">
    <name type="scientific">Araneus ventricosus</name>
    <name type="common">Orbweaver spider</name>
    <name type="synonym">Epeira ventricosa</name>
    <dbReference type="NCBI Taxonomy" id="182803"/>
    <lineage>
        <taxon>Eukaryota</taxon>
        <taxon>Metazoa</taxon>
        <taxon>Ecdysozoa</taxon>
        <taxon>Arthropoda</taxon>
        <taxon>Chelicerata</taxon>
        <taxon>Arachnida</taxon>
        <taxon>Araneae</taxon>
        <taxon>Araneomorphae</taxon>
        <taxon>Entelegynae</taxon>
        <taxon>Araneoidea</taxon>
        <taxon>Araneidae</taxon>
        <taxon>Araneus</taxon>
    </lineage>
</organism>
<feature type="compositionally biased region" description="Basic and acidic residues" evidence="1">
    <location>
        <begin position="75"/>
        <end position="86"/>
    </location>
</feature>
<keyword evidence="3" id="KW-1185">Reference proteome</keyword>
<accession>A0A4Y2TWW1</accession>
<name>A0A4Y2TWW1_ARAVE</name>
<evidence type="ECO:0000313" key="3">
    <source>
        <dbReference type="Proteomes" id="UP000499080"/>
    </source>
</evidence>
<gene>
    <name evidence="2" type="ORF">AVEN_170959_1</name>
</gene>
<protein>
    <submittedName>
        <fullName evidence="2">Uncharacterized protein</fullName>
    </submittedName>
</protein>
<evidence type="ECO:0000313" key="2">
    <source>
        <dbReference type="EMBL" id="GBO03920.1"/>
    </source>
</evidence>
<dbReference type="Proteomes" id="UP000499080">
    <property type="component" value="Unassembled WGS sequence"/>
</dbReference>
<dbReference type="AlphaFoldDB" id="A0A4Y2TWW1"/>
<proteinExistence type="predicted"/>
<evidence type="ECO:0000256" key="1">
    <source>
        <dbReference type="SAM" id="MobiDB-lite"/>
    </source>
</evidence>
<reference evidence="2 3" key="1">
    <citation type="journal article" date="2019" name="Sci. Rep.">
        <title>Orb-weaving spider Araneus ventricosus genome elucidates the spidroin gene catalogue.</title>
        <authorList>
            <person name="Kono N."/>
            <person name="Nakamura H."/>
            <person name="Ohtoshi R."/>
            <person name="Moran D.A.P."/>
            <person name="Shinohara A."/>
            <person name="Yoshida Y."/>
            <person name="Fujiwara M."/>
            <person name="Mori M."/>
            <person name="Tomita M."/>
            <person name="Arakawa K."/>
        </authorList>
    </citation>
    <scope>NUCLEOTIDE SEQUENCE [LARGE SCALE GENOMIC DNA]</scope>
</reference>
<comment type="caution">
    <text evidence="2">The sequence shown here is derived from an EMBL/GenBank/DDBJ whole genome shotgun (WGS) entry which is preliminary data.</text>
</comment>
<feature type="region of interest" description="Disordered" evidence="1">
    <location>
        <begin position="65"/>
        <end position="86"/>
    </location>
</feature>
<sequence length="86" mass="9725">LAERRLRSSTRPETRQERLPPFKQSSPLPKEWARLKVDDDIVHPPPEKQKWPNVSPVGVALGSLERGASSVSSLSDHDSNYEVRPK</sequence>